<dbReference type="UniPathway" id="UPA00111">
    <property type="reaction ID" value="UER00527"/>
</dbReference>
<keyword evidence="8 9" id="KW-0408">Iron</keyword>
<protein>
    <recommendedName>
        <fullName evidence="4 10">Inositol oxygenase</fullName>
        <ecNumber evidence="4 10">1.13.99.1</ecNumber>
    </recommendedName>
    <alternativeName>
        <fullName evidence="10">Myo-inositol oxygenase</fullName>
    </alternativeName>
</protein>
<dbReference type="EMBL" id="CAJNOO010012646">
    <property type="protein sequence ID" value="CAF1508550.1"/>
    <property type="molecule type" value="Genomic_DNA"/>
</dbReference>
<accession>A0A815TNS2</accession>
<feature type="non-terminal residue" evidence="11">
    <location>
        <position position="44"/>
    </location>
</feature>
<dbReference type="AlphaFoldDB" id="A0A815TNS2"/>
<comment type="pathway">
    <text evidence="2 10">Polyol metabolism; myo-inositol degradation into D-glucuronate; D-glucuronate from myo-inositol: step 1/1.</text>
</comment>
<evidence type="ECO:0000256" key="5">
    <source>
        <dbReference type="ARBA" id="ARBA00022490"/>
    </source>
</evidence>
<organism evidence="11 12">
    <name type="scientific">Rotaria sordida</name>
    <dbReference type="NCBI Taxonomy" id="392033"/>
    <lineage>
        <taxon>Eukaryota</taxon>
        <taxon>Metazoa</taxon>
        <taxon>Spiralia</taxon>
        <taxon>Gnathifera</taxon>
        <taxon>Rotifera</taxon>
        <taxon>Eurotatoria</taxon>
        <taxon>Bdelloidea</taxon>
        <taxon>Philodinida</taxon>
        <taxon>Philodinidae</taxon>
        <taxon>Rotaria</taxon>
    </lineage>
</organism>
<evidence type="ECO:0000256" key="8">
    <source>
        <dbReference type="ARBA" id="ARBA00023004"/>
    </source>
</evidence>
<dbReference type="GO" id="GO:0019310">
    <property type="term" value="P:inositol catabolic process"/>
    <property type="evidence" value="ECO:0007669"/>
    <property type="project" value="UniProtKB-UniRule"/>
</dbReference>
<dbReference type="Pfam" id="PF05153">
    <property type="entry name" value="MIOX"/>
    <property type="match status" value="1"/>
</dbReference>
<comment type="similarity">
    <text evidence="3 10">Belongs to the myo-inositol oxygenase family.</text>
</comment>
<gene>
    <name evidence="11" type="ORF">RFH988_LOCUS39002</name>
</gene>
<evidence type="ECO:0000256" key="3">
    <source>
        <dbReference type="ARBA" id="ARBA00005286"/>
    </source>
</evidence>
<comment type="subcellular location">
    <subcellularLocation>
        <location evidence="1 10">Cytoplasm</location>
    </subcellularLocation>
</comment>
<evidence type="ECO:0000256" key="2">
    <source>
        <dbReference type="ARBA" id="ARBA00005167"/>
    </source>
</evidence>
<feature type="binding site" evidence="9">
    <location>
        <position position="12"/>
    </location>
    <ligand>
        <name>Fe cation</name>
        <dbReference type="ChEBI" id="CHEBI:24875"/>
        <label>1</label>
    </ligand>
</feature>
<evidence type="ECO:0000256" key="7">
    <source>
        <dbReference type="ARBA" id="ARBA00023002"/>
    </source>
</evidence>
<evidence type="ECO:0000313" key="12">
    <source>
        <dbReference type="Proteomes" id="UP000663882"/>
    </source>
</evidence>
<comment type="catalytic activity">
    <reaction evidence="10">
        <text>myo-inositol + O2 = D-glucuronate + H2O + H(+)</text>
        <dbReference type="Rhea" id="RHEA:23696"/>
        <dbReference type="ChEBI" id="CHEBI:15377"/>
        <dbReference type="ChEBI" id="CHEBI:15378"/>
        <dbReference type="ChEBI" id="CHEBI:15379"/>
        <dbReference type="ChEBI" id="CHEBI:17268"/>
        <dbReference type="ChEBI" id="CHEBI:58720"/>
        <dbReference type="EC" id="1.13.99.1"/>
    </reaction>
</comment>
<dbReference type="EC" id="1.13.99.1" evidence="4 10"/>
<evidence type="ECO:0000256" key="6">
    <source>
        <dbReference type="ARBA" id="ARBA00022723"/>
    </source>
</evidence>
<evidence type="ECO:0000256" key="10">
    <source>
        <dbReference type="RuleBase" id="RU367039"/>
    </source>
</evidence>
<sequence length="44" mass="5274">MLESVRRFQKFDLYTKTDHDLPNIDELKPYYLSLIEKYIPGLVA</sequence>
<reference evidence="11" key="1">
    <citation type="submission" date="2021-02" db="EMBL/GenBank/DDBJ databases">
        <authorList>
            <person name="Nowell W R."/>
        </authorList>
    </citation>
    <scope>NUCLEOTIDE SEQUENCE</scope>
</reference>
<keyword evidence="7 10" id="KW-0560">Oxidoreductase</keyword>
<comment type="cofactor">
    <cofactor evidence="9 10">
        <name>Fe cation</name>
        <dbReference type="ChEBI" id="CHEBI:24875"/>
    </cofactor>
    <text evidence="9 10">Binds 2 iron ions per subunit.</text>
</comment>
<dbReference type="OrthoDB" id="5151075at2759"/>
<evidence type="ECO:0000256" key="1">
    <source>
        <dbReference type="ARBA" id="ARBA00004496"/>
    </source>
</evidence>
<evidence type="ECO:0000256" key="9">
    <source>
        <dbReference type="PIRSR" id="PIRSR607828-2"/>
    </source>
</evidence>
<proteinExistence type="inferred from homology"/>
<evidence type="ECO:0000313" key="11">
    <source>
        <dbReference type="EMBL" id="CAF1508550.1"/>
    </source>
</evidence>
<name>A0A815TNS2_9BILA</name>
<dbReference type="GO" id="GO:0005737">
    <property type="term" value="C:cytoplasm"/>
    <property type="evidence" value="ECO:0007669"/>
    <property type="project" value="UniProtKB-SubCell"/>
</dbReference>
<comment type="caution">
    <text evidence="11">The sequence shown here is derived from an EMBL/GenBank/DDBJ whole genome shotgun (WGS) entry which is preliminary data.</text>
</comment>
<evidence type="ECO:0000256" key="4">
    <source>
        <dbReference type="ARBA" id="ARBA00011919"/>
    </source>
</evidence>
<keyword evidence="5 10" id="KW-0963">Cytoplasm</keyword>
<dbReference type="SUPFAM" id="SSF109604">
    <property type="entry name" value="HD-domain/PDEase-like"/>
    <property type="match status" value="1"/>
</dbReference>
<dbReference type="InterPro" id="IPR007828">
    <property type="entry name" value="Inositol_oxygenase"/>
</dbReference>
<keyword evidence="6 9" id="KW-0479">Metal-binding</keyword>
<dbReference type="GO" id="GO:0005506">
    <property type="term" value="F:iron ion binding"/>
    <property type="evidence" value="ECO:0007669"/>
    <property type="project" value="InterPro"/>
</dbReference>
<dbReference type="GO" id="GO:0050113">
    <property type="term" value="F:inositol oxygenase activity"/>
    <property type="evidence" value="ECO:0007669"/>
    <property type="project" value="UniProtKB-UniRule"/>
</dbReference>
<dbReference type="Proteomes" id="UP000663882">
    <property type="component" value="Unassembled WGS sequence"/>
</dbReference>